<evidence type="ECO:0000313" key="5">
    <source>
        <dbReference type="Proteomes" id="UP000007110"/>
    </source>
</evidence>
<dbReference type="AlphaFoldDB" id="A0A7M7PUQ7"/>
<evidence type="ECO:0000313" key="4">
    <source>
        <dbReference type="EnsemblMetazoa" id="XP_030855835"/>
    </source>
</evidence>
<accession>A0A7M7PUQ7</accession>
<dbReference type="PROSITE" id="PS50835">
    <property type="entry name" value="IG_LIKE"/>
    <property type="match status" value="1"/>
</dbReference>
<name>A0A7M7PUQ7_STRPU</name>
<dbReference type="InterPro" id="IPR007110">
    <property type="entry name" value="Ig-like_dom"/>
</dbReference>
<dbReference type="RefSeq" id="XP_030855835.1">
    <property type="nucleotide sequence ID" value="XM_030999975.1"/>
</dbReference>
<dbReference type="OrthoDB" id="6159398at2759"/>
<keyword evidence="5" id="KW-1185">Reference proteome</keyword>
<dbReference type="GeneID" id="100893757"/>
<dbReference type="OMA" id="TRAHINV"/>
<dbReference type="InterPro" id="IPR036179">
    <property type="entry name" value="Ig-like_dom_sf"/>
</dbReference>
<dbReference type="EnsemblMetazoa" id="XM_030999975">
    <property type="protein sequence ID" value="XP_030855835"/>
    <property type="gene ID" value="LOC100893757"/>
</dbReference>
<protein>
    <recommendedName>
        <fullName evidence="3">Ig-like domain-containing protein</fullName>
    </recommendedName>
</protein>
<dbReference type="InParanoid" id="A0A7M7PUQ7"/>
<dbReference type="KEGG" id="spu:100893757"/>
<reference evidence="4" key="2">
    <citation type="submission" date="2021-01" db="UniProtKB">
        <authorList>
            <consortium name="EnsemblMetazoa"/>
        </authorList>
    </citation>
    <scope>IDENTIFICATION</scope>
</reference>
<dbReference type="Gene3D" id="2.60.40.10">
    <property type="entry name" value="Immunoglobulins"/>
    <property type="match status" value="1"/>
</dbReference>
<evidence type="ECO:0000259" key="3">
    <source>
        <dbReference type="PROSITE" id="PS50835"/>
    </source>
</evidence>
<dbReference type="Pfam" id="PF13927">
    <property type="entry name" value="Ig_3"/>
    <property type="match status" value="1"/>
</dbReference>
<sequence length="272" mass="30716">MKLEVQYVPRVRAEIADLRGASGKYLLLKCRVDAIPRARFHWEKDGEMISSLDLDYFVIISLDPSIDYGTYTCVATNLLGSTRAHINVTGLPMKPVVVSDPKGTRKHIYQLRWRTSVERQDAITEQLPVDAYDISYRKVVTEILDGGLKRLRYEPLESMQETYHTDGWKEYHSLVLRDLSLNSTYEGILCPRNQYGSGECTNFAFNTAFEDGLTEPPPVNPETERIDHGLTINPPLEQVGINAATQITTSSAVCIVTTILSFQLCTGYRYIS</sequence>
<dbReference type="Proteomes" id="UP000007110">
    <property type="component" value="Unassembled WGS sequence"/>
</dbReference>
<organism evidence="4 5">
    <name type="scientific">Strongylocentrotus purpuratus</name>
    <name type="common">Purple sea urchin</name>
    <dbReference type="NCBI Taxonomy" id="7668"/>
    <lineage>
        <taxon>Eukaryota</taxon>
        <taxon>Metazoa</taxon>
        <taxon>Echinodermata</taxon>
        <taxon>Eleutherozoa</taxon>
        <taxon>Echinozoa</taxon>
        <taxon>Echinoidea</taxon>
        <taxon>Euechinoidea</taxon>
        <taxon>Echinacea</taxon>
        <taxon>Camarodonta</taxon>
        <taxon>Echinidea</taxon>
        <taxon>Strongylocentrotidae</taxon>
        <taxon>Strongylocentrotus</taxon>
    </lineage>
</organism>
<keyword evidence="2" id="KW-1015">Disulfide bond</keyword>
<dbReference type="InterPro" id="IPR013783">
    <property type="entry name" value="Ig-like_fold"/>
</dbReference>
<reference evidence="5" key="1">
    <citation type="submission" date="2015-02" db="EMBL/GenBank/DDBJ databases">
        <title>Genome sequencing for Strongylocentrotus purpuratus.</title>
        <authorList>
            <person name="Murali S."/>
            <person name="Liu Y."/>
            <person name="Vee V."/>
            <person name="English A."/>
            <person name="Wang M."/>
            <person name="Skinner E."/>
            <person name="Han Y."/>
            <person name="Muzny D.M."/>
            <person name="Worley K.C."/>
            <person name="Gibbs R.A."/>
        </authorList>
    </citation>
    <scope>NUCLEOTIDE SEQUENCE</scope>
</reference>
<feature type="domain" description="Ig-like" evidence="3">
    <location>
        <begin position="9"/>
        <end position="89"/>
    </location>
</feature>
<proteinExistence type="predicted"/>
<dbReference type="InterPro" id="IPR003598">
    <property type="entry name" value="Ig_sub2"/>
</dbReference>
<evidence type="ECO:0000256" key="1">
    <source>
        <dbReference type="ARBA" id="ARBA00022737"/>
    </source>
</evidence>
<dbReference type="PANTHER" id="PTHR44170">
    <property type="entry name" value="PROTEIN SIDEKICK"/>
    <property type="match status" value="1"/>
</dbReference>
<evidence type="ECO:0000256" key="2">
    <source>
        <dbReference type="ARBA" id="ARBA00023157"/>
    </source>
</evidence>
<dbReference type="PANTHER" id="PTHR44170:SF6">
    <property type="entry name" value="CONTACTIN"/>
    <property type="match status" value="1"/>
</dbReference>
<dbReference type="SMART" id="SM00408">
    <property type="entry name" value="IGc2"/>
    <property type="match status" value="1"/>
</dbReference>
<dbReference type="GO" id="GO:0016020">
    <property type="term" value="C:membrane"/>
    <property type="evidence" value="ECO:0007669"/>
    <property type="project" value="UniProtKB-SubCell"/>
</dbReference>
<keyword evidence="1" id="KW-0677">Repeat</keyword>
<dbReference type="SUPFAM" id="SSF48726">
    <property type="entry name" value="Immunoglobulin"/>
    <property type="match status" value="1"/>
</dbReference>